<gene>
    <name evidence="2" type="ORF">G1H10_26405</name>
</gene>
<comment type="caution">
    <text evidence="2">The sequence shown here is derived from an EMBL/GenBank/DDBJ whole genome shotgun (WGS) entry which is preliminary data.</text>
</comment>
<dbReference type="SUPFAM" id="SSF54427">
    <property type="entry name" value="NTF2-like"/>
    <property type="match status" value="1"/>
</dbReference>
<dbReference type="RefSeq" id="WP_163743605.1">
    <property type="nucleotide sequence ID" value="NZ_JAAGOA010000025.1"/>
</dbReference>
<dbReference type="InterPro" id="IPR037401">
    <property type="entry name" value="SnoaL-like"/>
</dbReference>
<dbReference type="Pfam" id="PF12680">
    <property type="entry name" value="SnoaL_2"/>
    <property type="match status" value="1"/>
</dbReference>
<evidence type="ECO:0000313" key="2">
    <source>
        <dbReference type="EMBL" id="NEE03704.1"/>
    </source>
</evidence>
<dbReference type="Proteomes" id="UP000475214">
    <property type="component" value="Unassembled WGS sequence"/>
</dbReference>
<keyword evidence="3" id="KW-1185">Reference proteome</keyword>
<name>A0A6L9SGD9_9ACTN</name>
<evidence type="ECO:0000259" key="1">
    <source>
        <dbReference type="Pfam" id="PF12680"/>
    </source>
</evidence>
<dbReference type="PANTHER" id="PTHR41252">
    <property type="entry name" value="BLR2505 PROTEIN"/>
    <property type="match status" value="1"/>
</dbReference>
<reference evidence="2 3" key="1">
    <citation type="submission" date="2020-02" db="EMBL/GenBank/DDBJ databases">
        <authorList>
            <person name="Li X.-J."/>
            <person name="Han X.-M."/>
        </authorList>
    </citation>
    <scope>NUCLEOTIDE SEQUENCE [LARGE SCALE GENOMIC DNA]</scope>
    <source>
        <strain evidence="2 3">CCTCC AB 2017055</strain>
    </source>
</reference>
<feature type="domain" description="SnoaL-like" evidence="1">
    <location>
        <begin position="10"/>
        <end position="117"/>
    </location>
</feature>
<dbReference type="InterPro" id="IPR032710">
    <property type="entry name" value="NTF2-like_dom_sf"/>
</dbReference>
<dbReference type="Gene3D" id="3.10.450.50">
    <property type="match status" value="1"/>
</dbReference>
<protein>
    <submittedName>
        <fullName evidence="2">Nuclear transport factor 2 family protein</fullName>
    </submittedName>
</protein>
<evidence type="ECO:0000313" key="3">
    <source>
        <dbReference type="Proteomes" id="UP000475214"/>
    </source>
</evidence>
<proteinExistence type="predicted"/>
<dbReference type="AlphaFoldDB" id="A0A6L9SGD9"/>
<sequence length="133" mass="14644">MSASANKTTVRSFITAISDGDIAAVRELLTDDAVWWLPGTLPVSGRYEGPEAVVNDFLSQGLNLYRPGSLTFEITSMIEEAGSVSVEWTARGLSAAGREYQNYYNVNFTVRGGRISEIREYTDTLYVSDVLYA</sequence>
<dbReference type="EMBL" id="JAAGOA010000025">
    <property type="protein sequence ID" value="NEE03704.1"/>
    <property type="molecule type" value="Genomic_DNA"/>
</dbReference>
<accession>A0A6L9SGD9</accession>
<dbReference type="PANTHER" id="PTHR41252:SF1">
    <property type="entry name" value="BLR2505 PROTEIN"/>
    <property type="match status" value="1"/>
</dbReference>
<organism evidence="2 3">
    <name type="scientific">Phytoactinopolyspora halotolerans</name>
    <dbReference type="NCBI Taxonomy" id="1981512"/>
    <lineage>
        <taxon>Bacteria</taxon>
        <taxon>Bacillati</taxon>
        <taxon>Actinomycetota</taxon>
        <taxon>Actinomycetes</taxon>
        <taxon>Jiangellales</taxon>
        <taxon>Jiangellaceae</taxon>
        <taxon>Phytoactinopolyspora</taxon>
    </lineage>
</organism>